<evidence type="ECO:0000256" key="3">
    <source>
        <dbReference type="ARBA" id="ARBA00023163"/>
    </source>
</evidence>
<feature type="region of interest" description="Disordered" evidence="5">
    <location>
        <begin position="1580"/>
        <end position="1602"/>
    </location>
</feature>
<dbReference type="SUPFAM" id="SSF57701">
    <property type="entry name" value="Zn2/Cys6 DNA-binding domain"/>
    <property type="match status" value="1"/>
</dbReference>
<feature type="domain" description="Zn(2)-C6 fungal-type" evidence="6">
    <location>
        <begin position="899"/>
        <end position="930"/>
    </location>
</feature>
<organism evidence="7">
    <name type="scientific">Kwoniella bestiolae CBS 10118</name>
    <dbReference type="NCBI Taxonomy" id="1296100"/>
    <lineage>
        <taxon>Eukaryota</taxon>
        <taxon>Fungi</taxon>
        <taxon>Dikarya</taxon>
        <taxon>Basidiomycota</taxon>
        <taxon>Agaricomycotina</taxon>
        <taxon>Tremellomycetes</taxon>
        <taxon>Tremellales</taxon>
        <taxon>Cryptococcaceae</taxon>
        <taxon>Kwoniella</taxon>
    </lineage>
</organism>
<dbReference type="InterPro" id="IPR036864">
    <property type="entry name" value="Zn2-C6_fun-type_DNA-bd_sf"/>
</dbReference>
<dbReference type="SUPFAM" id="SSF53474">
    <property type="entry name" value="alpha/beta-Hydrolases"/>
    <property type="match status" value="1"/>
</dbReference>
<dbReference type="Gene3D" id="4.10.240.10">
    <property type="entry name" value="Zn(2)-C6 fungal-type DNA-binding domain"/>
    <property type="match status" value="1"/>
</dbReference>
<dbReference type="PROSITE" id="PS50048">
    <property type="entry name" value="ZN2_CY6_FUNGAL_2"/>
    <property type="match status" value="1"/>
</dbReference>
<dbReference type="GO" id="GO:0006508">
    <property type="term" value="P:proteolysis"/>
    <property type="evidence" value="ECO:0007669"/>
    <property type="project" value="InterPro"/>
</dbReference>
<reference evidence="7" key="1">
    <citation type="submission" date="2013-07" db="EMBL/GenBank/DDBJ databases">
        <title>The Genome Sequence of Cryptococcus bestiolae CBS10118.</title>
        <authorList>
            <consortium name="The Broad Institute Genome Sequencing Platform"/>
            <person name="Cuomo C."/>
            <person name="Litvintseva A."/>
            <person name="Chen Y."/>
            <person name="Heitman J."/>
            <person name="Sun S."/>
            <person name="Springer D."/>
            <person name="Dromer F."/>
            <person name="Young S.K."/>
            <person name="Zeng Q."/>
            <person name="Gargeya S."/>
            <person name="Fitzgerald M."/>
            <person name="Abouelleil A."/>
            <person name="Alvarado L."/>
            <person name="Berlin A.M."/>
            <person name="Chapman S.B."/>
            <person name="Dewar J."/>
            <person name="Goldberg J."/>
            <person name="Griggs A."/>
            <person name="Gujja S."/>
            <person name="Hansen M."/>
            <person name="Howarth C."/>
            <person name="Imamovic A."/>
            <person name="Larimer J."/>
            <person name="McCowan C."/>
            <person name="Murphy C."/>
            <person name="Pearson M."/>
            <person name="Priest M."/>
            <person name="Roberts A."/>
            <person name="Saif S."/>
            <person name="Shea T."/>
            <person name="Sykes S."/>
            <person name="Wortman J."/>
            <person name="Nusbaum C."/>
            <person name="Birren B."/>
        </authorList>
    </citation>
    <scope>NUCLEOTIDE SEQUENCE [LARGE SCALE GENOMIC DNA]</scope>
    <source>
        <strain evidence="7">CBS 10118</strain>
    </source>
</reference>
<dbReference type="CDD" id="cd12148">
    <property type="entry name" value="fungal_TF_MHR"/>
    <property type="match status" value="1"/>
</dbReference>
<evidence type="ECO:0000256" key="1">
    <source>
        <dbReference type="ARBA" id="ARBA00022723"/>
    </source>
</evidence>
<dbReference type="VEuPathDB" id="FungiDB:I302_05036"/>
<protein>
    <recommendedName>
        <fullName evidence="6">Zn(2)-C6 fungal-type domain-containing protein</fullName>
    </recommendedName>
</protein>
<dbReference type="Pfam" id="PF00172">
    <property type="entry name" value="Zn_clus"/>
    <property type="match status" value="1"/>
</dbReference>
<dbReference type="EMBL" id="KI894021">
    <property type="protein sequence ID" value="OCF25223.1"/>
    <property type="molecule type" value="Genomic_DNA"/>
</dbReference>
<keyword evidence="1" id="KW-0479">Metal-binding</keyword>
<dbReference type="Pfam" id="PF04082">
    <property type="entry name" value="Fungal_trans"/>
    <property type="match status" value="1"/>
</dbReference>
<evidence type="ECO:0000256" key="4">
    <source>
        <dbReference type="ARBA" id="ARBA00023242"/>
    </source>
</evidence>
<dbReference type="SMART" id="SM00906">
    <property type="entry name" value="Fungal_trans"/>
    <property type="match status" value="1"/>
</dbReference>
<dbReference type="GO" id="GO:0000981">
    <property type="term" value="F:DNA-binding transcription factor activity, RNA polymerase II-specific"/>
    <property type="evidence" value="ECO:0007669"/>
    <property type="project" value="InterPro"/>
</dbReference>
<evidence type="ECO:0000256" key="2">
    <source>
        <dbReference type="ARBA" id="ARBA00023015"/>
    </source>
</evidence>
<dbReference type="CDD" id="cd00067">
    <property type="entry name" value="GAL4"/>
    <property type="match status" value="1"/>
</dbReference>
<dbReference type="STRING" id="1296100.A0A1B9G2H6"/>
<dbReference type="GO" id="GO:0008270">
    <property type="term" value="F:zinc ion binding"/>
    <property type="evidence" value="ECO:0007669"/>
    <property type="project" value="InterPro"/>
</dbReference>
<keyword evidence="2" id="KW-0805">Transcription regulation</keyword>
<evidence type="ECO:0000259" key="6">
    <source>
        <dbReference type="PROSITE" id="PS50048"/>
    </source>
</evidence>
<accession>A0A1B9G2H6</accession>
<dbReference type="SMART" id="SM00066">
    <property type="entry name" value="GAL4"/>
    <property type="match status" value="1"/>
</dbReference>
<dbReference type="InterPro" id="IPR001138">
    <property type="entry name" value="Zn2Cys6_DnaBD"/>
</dbReference>
<dbReference type="Gene3D" id="3.40.50.1820">
    <property type="entry name" value="alpha/beta hydrolase"/>
    <property type="match status" value="1"/>
</dbReference>
<dbReference type="InterPro" id="IPR029058">
    <property type="entry name" value="AB_hydrolase_fold"/>
</dbReference>
<dbReference type="GO" id="GO:0006351">
    <property type="term" value="P:DNA-templated transcription"/>
    <property type="evidence" value="ECO:0007669"/>
    <property type="project" value="InterPro"/>
</dbReference>
<reference evidence="7" key="2">
    <citation type="submission" date="2014-01" db="EMBL/GenBank/DDBJ databases">
        <title>Evolution of pathogenesis and genome organization in the Tremellales.</title>
        <authorList>
            <person name="Cuomo C."/>
            <person name="Litvintseva A."/>
            <person name="Heitman J."/>
            <person name="Chen Y."/>
            <person name="Sun S."/>
            <person name="Springer D."/>
            <person name="Dromer F."/>
            <person name="Young S."/>
            <person name="Zeng Q."/>
            <person name="Chapman S."/>
            <person name="Gujja S."/>
            <person name="Saif S."/>
            <person name="Birren B."/>
        </authorList>
    </citation>
    <scope>NUCLEOTIDE SEQUENCE</scope>
    <source>
        <strain evidence="7">CBS 10118</strain>
    </source>
</reference>
<keyword evidence="3" id="KW-0804">Transcription</keyword>
<evidence type="ECO:0000313" key="7">
    <source>
        <dbReference type="EMBL" id="OCF25223.1"/>
    </source>
</evidence>
<gene>
    <name evidence="7" type="ORF">I302_05036</name>
</gene>
<dbReference type="PANTHER" id="PTHR47424">
    <property type="entry name" value="REGULATORY PROTEIN GAL4"/>
    <property type="match status" value="1"/>
</dbReference>
<dbReference type="GO" id="GO:0003677">
    <property type="term" value="F:DNA binding"/>
    <property type="evidence" value="ECO:0007669"/>
    <property type="project" value="InterPro"/>
</dbReference>
<dbReference type="OrthoDB" id="449091at2759"/>
<proteinExistence type="predicted"/>
<evidence type="ECO:0000256" key="5">
    <source>
        <dbReference type="SAM" id="MobiDB-lite"/>
    </source>
</evidence>
<dbReference type="InterPro" id="IPR007219">
    <property type="entry name" value="XnlR_reg_dom"/>
</dbReference>
<dbReference type="PROSITE" id="PS00463">
    <property type="entry name" value="ZN2_CY6_FUNGAL_1"/>
    <property type="match status" value="1"/>
</dbReference>
<dbReference type="PANTHER" id="PTHR47424:SF6">
    <property type="entry name" value="PROLINE UTILIZATION TRANS-ACTIVATOR"/>
    <property type="match status" value="1"/>
</dbReference>
<dbReference type="GO" id="GO:0008236">
    <property type="term" value="F:serine-type peptidase activity"/>
    <property type="evidence" value="ECO:0007669"/>
    <property type="project" value="InterPro"/>
</dbReference>
<name>A0A1B9G2H6_9TREE</name>
<dbReference type="InterPro" id="IPR051127">
    <property type="entry name" value="Fungal_SecMet_Regulators"/>
</dbReference>
<sequence length="1701" mass="189545">MREHPLTGSPLSAFLDPSIHPDVDFALRPYKDDETWPSEIGNAGRVGWKKFKEGDDGWIEISYPEINWDQLRSDHGWASLQYHSILRTTLTVPQISDHQSTPFKIDVTQGVEYAFVPISLSSDSQAPIEWYAGDIYAFSETPTGQRDISSKTSNLARTISLFPGEYMMMVRAIYEIRMFGDPGQSTPPVIRLKIVAEVDQADEVEVIEGLGEVPDVVDGWFMGDWISVAVRVPDGAEDVEAIGVESSLESFVSLILLSPAQVKAGQTRPVSIRMVQFRSLLRSIKSLDVTLKVRIKGQIKEVTWHPRFNHSQQNDTERLPPFKITFPSSMGSGIPSAISHAIIIPPPLSQSQSHSHSQIDTMTSEDLSPVLLILHGAGVDITQPMMSDAVPSMTGYWTVLPTGRNEWGEDWHGGSMQDVWSAREAFGGIIHRIGNRVSDKTILMGHSNGGQGAWHLAARYPDRIVGMVAASGWLTIQDYVPYTELTSKHYADPALLGILSSSLSPYNNDLYLSNLVDIPILVIHGAEDDNVPPRHSRSYLSMLSSWAGEQDGGVVKYLEMPKKRHWWDDVIRSNDVVQFIKNLPSRKSWDGQRKKGFTLTTANPQESGGRAGIRIVELDIPGRIGRLDVNARQWRGDDPAKPLDLRGMNVKRIELISAHTGQKEVLTRSSKHGEWYTEADMAIAGPLTPPRANGPMIRFLSSAGPIVVVCSDIPTHQSIAKRISHDLYLYHRIDTEIMYDREALVRVARGDVGESNLVVLGRPEENLFANWMIRQEKIPIKFPTKGVMLVEDKVIYDRGAGLITLHPHPTSSKALSMLIAGNDVLGMELAARLFPIRTGVPIPDWAIVGPQARWKGAGGFSGAGRVVCVPSTLFNAEGSRSPGSSRRVPYESRQRVEVSCDRCKKRKIRCKRLKGPENTCEGCEKNGLICESTLPRKERSYIRSDGNDPDISLPLAIIRHLVPERTINSYDDLVQLARDLGLDFPFPSTAAQRVSQTYTSHNGSFGSTRIPNIPSTVDNTENTGLGVKIPEGRLLPAPAGGYHYVGPASSIYFAMTARHLVSRTNRIWMAATEGNVFERIIKAAEFTSFGVSKALEARIEGHPSTNAANDEGDTHHPTDPSPIHLNDHALDPSRNSTSPLNYLRHGRWRALLPDRDIADRLVQAFFDIVHPNYTLFHRGSFYTNYEALWSWDGDRLGSIDTGWICALMMVLVLGALALEGTTLKAATEIQQRYLTIVLRDGFPRLNMTASLFNVQTLMLLALYQHNAGERNGAWMLIGQAARMAIALGMHRDGDVGNFDPIERNTRRMVWWILYTFEQNMSFVLGRPSATDIIDRTVRLPDESFMDGHDLPSSFFGPSGSLAELSVGIKRFVASISVDYDRIELLAKNHKRAQELYGQLDEWFHRLPQHLHPQSFFPSPKHRRAVLLLHIHYRYIRSILGRPFLLGMVSHEIDNQSTPDLVSLPVAVRQMAELSIEAARTSVNYLHELAEVHLLEGQVWLDMFYVHHATFILGLPLLSCPVQDSRRFQLDKIAVSELLGICQKMVIAPTYRILLNIAMQFSYVIDWGPKDLESVPLVGAPEDSLDTSTDVQADGRTQPREVNPSQQLAWDQLFGPLPSRQSSPRDLFADLYNFGLDPDPDTQVPWDFFNLSGLAAHDSTGEHPQGEMTLIDPSNTSGLVDDHQIPEIQSLAGIAGLLPDLR</sequence>
<dbReference type="InterPro" id="IPR001375">
    <property type="entry name" value="Peptidase_S9_cat"/>
</dbReference>
<feature type="region of interest" description="Disordered" evidence="5">
    <location>
        <begin position="1103"/>
        <end position="1132"/>
    </location>
</feature>
<keyword evidence="4" id="KW-0539">Nucleus</keyword>
<dbReference type="Pfam" id="PF00326">
    <property type="entry name" value="Peptidase_S9"/>
    <property type="match status" value="1"/>
</dbReference>